<evidence type="ECO:0008006" key="4">
    <source>
        <dbReference type="Google" id="ProtNLM"/>
    </source>
</evidence>
<proteinExistence type="predicted"/>
<accession>A0A6A6ZTL0</accession>
<dbReference type="OrthoDB" id="194443at2759"/>
<gene>
    <name evidence="2" type="ORF">CC86DRAFT_51466</name>
</gene>
<evidence type="ECO:0000313" key="2">
    <source>
        <dbReference type="EMBL" id="KAF2824183.1"/>
    </source>
</evidence>
<dbReference type="AlphaFoldDB" id="A0A6A6ZTL0"/>
<evidence type="ECO:0000256" key="1">
    <source>
        <dbReference type="SAM" id="MobiDB-lite"/>
    </source>
</evidence>
<protein>
    <recommendedName>
        <fullName evidence="4">BTB domain-containing protein</fullName>
    </recommendedName>
</protein>
<dbReference type="Proteomes" id="UP000799424">
    <property type="component" value="Unassembled WGS sequence"/>
</dbReference>
<reference evidence="2" key="1">
    <citation type="journal article" date="2020" name="Stud. Mycol.">
        <title>101 Dothideomycetes genomes: a test case for predicting lifestyles and emergence of pathogens.</title>
        <authorList>
            <person name="Haridas S."/>
            <person name="Albert R."/>
            <person name="Binder M."/>
            <person name="Bloem J."/>
            <person name="Labutti K."/>
            <person name="Salamov A."/>
            <person name="Andreopoulos B."/>
            <person name="Baker S."/>
            <person name="Barry K."/>
            <person name="Bills G."/>
            <person name="Bluhm B."/>
            <person name="Cannon C."/>
            <person name="Castanera R."/>
            <person name="Culley D."/>
            <person name="Daum C."/>
            <person name="Ezra D."/>
            <person name="Gonzalez J."/>
            <person name="Henrissat B."/>
            <person name="Kuo A."/>
            <person name="Liang C."/>
            <person name="Lipzen A."/>
            <person name="Lutzoni F."/>
            <person name="Magnuson J."/>
            <person name="Mondo S."/>
            <person name="Nolan M."/>
            <person name="Ohm R."/>
            <person name="Pangilinan J."/>
            <person name="Park H.-J."/>
            <person name="Ramirez L."/>
            <person name="Alfaro M."/>
            <person name="Sun H."/>
            <person name="Tritt A."/>
            <person name="Yoshinaga Y."/>
            <person name="Zwiers L.-H."/>
            <person name="Turgeon B."/>
            <person name="Goodwin S."/>
            <person name="Spatafora J."/>
            <person name="Crous P."/>
            <person name="Grigoriev I."/>
        </authorList>
    </citation>
    <scope>NUCLEOTIDE SEQUENCE</scope>
    <source>
        <strain evidence="2">CBS 113818</strain>
    </source>
</reference>
<dbReference type="EMBL" id="MU006230">
    <property type="protein sequence ID" value="KAF2824183.1"/>
    <property type="molecule type" value="Genomic_DNA"/>
</dbReference>
<keyword evidence="3" id="KW-1185">Reference proteome</keyword>
<sequence length="339" mass="38085">MSTPTALQPAILSRNSSTYSTIIYPRPEPEQRGCLIAKVHGSHLPSSLQIPDVRPYITPFYRRTRLTFTSRNAGEPVTFFVGPETNCRRFDIHHQLLCKSSSIFNLPTGYPRIITEPIDLPNTDSDAFGAIYQWLYEGVPPNLIYEGELQLLMEMWVVLAALGLKDKMNTIMRLDMALMQPKECTCSIETVKWVYDHTDPRSKLRGYIIAIFCQRGPALTAELFNTKGGIMKDAVKFFVTLNRVRAGNPKGIGGYDLPARFATARTFKPSAVPGSPGQFFATLVTGSEKIDLSKVVYPLPSFLVWGDQWQDLPDEHFFVKPDDESQEGGAVLSQLEKMR</sequence>
<organism evidence="2 3">
    <name type="scientific">Ophiobolus disseminans</name>
    <dbReference type="NCBI Taxonomy" id="1469910"/>
    <lineage>
        <taxon>Eukaryota</taxon>
        <taxon>Fungi</taxon>
        <taxon>Dikarya</taxon>
        <taxon>Ascomycota</taxon>
        <taxon>Pezizomycotina</taxon>
        <taxon>Dothideomycetes</taxon>
        <taxon>Pleosporomycetidae</taxon>
        <taxon>Pleosporales</taxon>
        <taxon>Pleosporineae</taxon>
        <taxon>Phaeosphaeriaceae</taxon>
        <taxon>Ophiobolus</taxon>
    </lineage>
</organism>
<name>A0A6A6ZTL0_9PLEO</name>
<feature type="region of interest" description="Disordered" evidence="1">
    <location>
        <begin position="320"/>
        <end position="339"/>
    </location>
</feature>
<evidence type="ECO:0000313" key="3">
    <source>
        <dbReference type="Proteomes" id="UP000799424"/>
    </source>
</evidence>